<proteinExistence type="predicted"/>
<sequence>MIYNKRICPATEHSTLPQLHKSACGFLFSFFLVRTTERLHSYYAREWKSYCFISPF</sequence>
<name>A0A0E9R671_ANGAN</name>
<accession>A0A0E9R671</accession>
<protein>
    <submittedName>
        <fullName evidence="1">Uncharacterized protein</fullName>
    </submittedName>
</protein>
<reference evidence="1" key="1">
    <citation type="submission" date="2014-11" db="EMBL/GenBank/DDBJ databases">
        <authorList>
            <person name="Amaro Gonzalez C."/>
        </authorList>
    </citation>
    <scope>NUCLEOTIDE SEQUENCE</scope>
</reference>
<evidence type="ECO:0000313" key="1">
    <source>
        <dbReference type="EMBL" id="JAH23828.1"/>
    </source>
</evidence>
<organism evidence="1">
    <name type="scientific">Anguilla anguilla</name>
    <name type="common">European freshwater eel</name>
    <name type="synonym">Muraena anguilla</name>
    <dbReference type="NCBI Taxonomy" id="7936"/>
    <lineage>
        <taxon>Eukaryota</taxon>
        <taxon>Metazoa</taxon>
        <taxon>Chordata</taxon>
        <taxon>Craniata</taxon>
        <taxon>Vertebrata</taxon>
        <taxon>Euteleostomi</taxon>
        <taxon>Actinopterygii</taxon>
        <taxon>Neopterygii</taxon>
        <taxon>Teleostei</taxon>
        <taxon>Anguilliformes</taxon>
        <taxon>Anguillidae</taxon>
        <taxon>Anguilla</taxon>
    </lineage>
</organism>
<dbReference type="AlphaFoldDB" id="A0A0E9R671"/>
<dbReference type="EMBL" id="GBXM01084749">
    <property type="protein sequence ID" value="JAH23828.1"/>
    <property type="molecule type" value="Transcribed_RNA"/>
</dbReference>
<reference evidence="1" key="2">
    <citation type="journal article" date="2015" name="Fish Shellfish Immunol.">
        <title>Early steps in the European eel (Anguilla anguilla)-Vibrio vulnificus interaction in the gills: Role of the RtxA13 toxin.</title>
        <authorList>
            <person name="Callol A."/>
            <person name="Pajuelo D."/>
            <person name="Ebbesson L."/>
            <person name="Teles M."/>
            <person name="MacKenzie S."/>
            <person name="Amaro C."/>
        </authorList>
    </citation>
    <scope>NUCLEOTIDE SEQUENCE</scope>
</reference>